<feature type="transmembrane region" description="Helical" evidence="5">
    <location>
        <begin position="75"/>
        <end position="94"/>
    </location>
</feature>
<dbReference type="InterPro" id="IPR008521">
    <property type="entry name" value="Mg_trans_NIPA"/>
</dbReference>
<evidence type="ECO:0000256" key="2">
    <source>
        <dbReference type="ARBA" id="ARBA00022692"/>
    </source>
</evidence>
<proteinExistence type="predicted"/>
<feature type="transmembrane region" description="Helical" evidence="5">
    <location>
        <begin position="188"/>
        <end position="208"/>
    </location>
</feature>
<feature type="transmembrane region" description="Helical" evidence="5">
    <location>
        <begin position="129"/>
        <end position="149"/>
    </location>
</feature>
<evidence type="ECO:0000313" key="7">
    <source>
        <dbReference type="Proteomes" id="UP000266915"/>
    </source>
</evidence>
<keyword evidence="7" id="KW-1185">Reference proteome</keyword>
<comment type="subcellular location">
    <subcellularLocation>
        <location evidence="1">Membrane</location>
        <topology evidence="1">Multi-pass membrane protein</topology>
    </subcellularLocation>
</comment>
<dbReference type="SUPFAM" id="SSF103481">
    <property type="entry name" value="Multidrug resistance efflux transporter EmrE"/>
    <property type="match status" value="1"/>
</dbReference>
<accession>A0A3N2C2A8</accession>
<dbReference type="AlphaFoldDB" id="A0A3N2C2A8"/>
<feature type="transmembrane region" description="Helical" evidence="5">
    <location>
        <begin position="277"/>
        <end position="297"/>
    </location>
</feature>
<feature type="transmembrane region" description="Helical" evidence="5">
    <location>
        <begin position="220"/>
        <end position="239"/>
    </location>
</feature>
<keyword evidence="4 5" id="KW-0472">Membrane</keyword>
<dbReference type="Pfam" id="PF05653">
    <property type="entry name" value="Mg_trans_NIPA"/>
    <property type="match status" value="1"/>
</dbReference>
<sequence length="326" mass="33514">MIPSAIDIADLADDFTRNPSQLLGIPFALLGAVFLSLGAQLQHRGVAKVESSSGTDATSGLNVVQLLALLSRPSWVTGTVMLGLAIVLQLGSLSLAPITLVQPLGAVALVITAVVNSRISGVRLNRRSVIAIVACVGGVGLFVTIAAVFTGEHRITEAELVTILVMLGIVLIVFGLGFMVFRSRFTAIFYIVGTGVLYGFVATLAKVIIGRLQQGEFDWLTVLCGLGLIAASALGGYFVQTAYSSGPPDLVIAGLTVIDPMIAVGIGIIVLGEASNAPFWAGFGFVVAGAIAVWGVFQLARHHPQVSQTPAAAAAAKALATGDAPA</sequence>
<dbReference type="InterPro" id="IPR037185">
    <property type="entry name" value="EmrE-like"/>
</dbReference>
<dbReference type="EMBL" id="RKHL01000001">
    <property type="protein sequence ID" value="ROR81646.1"/>
    <property type="molecule type" value="Genomic_DNA"/>
</dbReference>
<name>A0A3N2C2A8_9MICO</name>
<dbReference type="GO" id="GO:0015095">
    <property type="term" value="F:magnesium ion transmembrane transporter activity"/>
    <property type="evidence" value="ECO:0007669"/>
    <property type="project" value="InterPro"/>
</dbReference>
<dbReference type="PANTHER" id="PTHR40761">
    <property type="entry name" value="CONSERVED INTEGRAL MEMBRANE ALANINE VALINE AND LEUCINE RICH PROTEIN-RELATED"/>
    <property type="match status" value="1"/>
</dbReference>
<dbReference type="PANTHER" id="PTHR40761:SF1">
    <property type="entry name" value="CONSERVED INTEGRAL MEMBRANE ALANINE VALINE AND LEUCINE RICH PROTEIN-RELATED"/>
    <property type="match status" value="1"/>
</dbReference>
<evidence type="ECO:0000256" key="5">
    <source>
        <dbReference type="SAM" id="Phobius"/>
    </source>
</evidence>
<evidence type="ECO:0000256" key="3">
    <source>
        <dbReference type="ARBA" id="ARBA00022989"/>
    </source>
</evidence>
<evidence type="ECO:0000256" key="1">
    <source>
        <dbReference type="ARBA" id="ARBA00004141"/>
    </source>
</evidence>
<keyword evidence="2 5" id="KW-0812">Transmembrane</keyword>
<protein>
    <submittedName>
        <fullName evidence="6">Magnesium transporter NIPA</fullName>
    </submittedName>
</protein>
<feature type="transmembrane region" description="Helical" evidence="5">
    <location>
        <begin position="20"/>
        <end position="39"/>
    </location>
</feature>
<keyword evidence="3 5" id="KW-1133">Transmembrane helix</keyword>
<feature type="transmembrane region" description="Helical" evidence="5">
    <location>
        <begin position="100"/>
        <end position="117"/>
    </location>
</feature>
<gene>
    <name evidence="6" type="ORF">EDD42_1714</name>
</gene>
<dbReference type="Proteomes" id="UP000266915">
    <property type="component" value="Unassembled WGS sequence"/>
</dbReference>
<evidence type="ECO:0000313" key="6">
    <source>
        <dbReference type="EMBL" id="ROR81646.1"/>
    </source>
</evidence>
<dbReference type="RefSeq" id="WP_085510732.1">
    <property type="nucleotide sequence ID" value="NZ_FXAP01000001.1"/>
</dbReference>
<feature type="transmembrane region" description="Helical" evidence="5">
    <location>
        <begin position="161"/>
        <end position="181"/>
    </location>
</feature>
<evidence type="ECO:0000256" key="4">
    <source>
        <dbReference type="ARBA" id="ARBA00023136"/>
    </source>
</evidence>
<comment type="caution">
    <text evidence="6">The sequence shown here is derived from an EMBL/GenBank/DDBJ whole genome shotgun (WGS) entry which is preliminary data.</text>
</comment>
<feature type="transmembrane region" description="Helical" evidence="5">
    <location>
        <begin position="251"/>
        <end position="271"/>
    </location>
</feature>
<organism evidence="6 7">
    <name type="scientific">Plantibacter flavus</name>
    <dbReference type="NCBI Taxonomy" id="150123"/>
    <lineage>
        <taxon>Bacteria</taxon>
        <taxon>Bacillati</taxon>
        <taxon>Actinomycetota</taxon>
        <taxon>Actinomycetes</taxon>
        <taxon>Micrococcales</taxon>
        <taxon>Microbacteriaceae</taxon>
        <taxon>Plantibacter</taxon>
    </lineage>
</organism>
<dbReference type="NCBIfam" id="NF038012">
    <property type="entry name" value="DMT_1"/>
    <property type="match status" value="1"/>
</dbReference>
<reference evidence="6 7" key="1">
    <citation type="submission" date="2018-11" db="EMBL/GenBank/DDBJ databases">
        <title>Sequencing the genomes of 1000 actinobacteria strains.</title>
        <authorList>
            <person name="Klenk H.-P."/>
        </authorList>
    </citation>
    <scope>NUCLEOTIDE SEQUENCE [LARGE SCALE GENOMIC DNA]</scope>
    <source>
        <strain evidence="6 7">DSM 14012</strain>
    </source>
</reference>
<dbReference type="GO" id="GO:0016020">
    <property type="term" value="C:membrane"/>
    <property type="evidence" value="ECO:0007669"/>
    <property type="project" value="UniProtKB-SubCell"/>
</dbReference>